<reference evidence="5" key="1">
    <citation type="submission" date="2017-01" db="EMBL/GenBank/DDBJ databases">
        <title>Comparative genomics of anhydrobiosis in the tardigrade Hypsibius dujardini.</title>
        <authorList>
            <person name="Yoshida Y."/>
            <person name="Koutsovoulos G."/>
            <person name="Laetsch D."/>
            <person name="Stevens L."/>
            <person name="Kumar S."/>
            <person name="Horikawa D."/>
            <person name="Ishino K."/>
            <person name="Komine S."/>
            <person name="Tomita M."/>
            <person name="Blaxter M."/>
            <person name="Arakawa K."/>
        </authorList>
    </citation>
    <scope>NUCLEOTIDE SEQUENCE [LARGE SCALE GENOMIC DNA]</scope>
    <source>
        <strain evidence="5">Z151</strain>
    </source>
</reference>
<keyword evidence="1 2" id="KW-0862">Zinc</keyword>
<feature type="domain" description="Peptidase M12A" evidence="3">
    <location>
        <begin position="94"/>
        <end position="288"/>
    </location>
</feature>
<dbReference type="InterPro" id="IPR034035">
    <property type="entry name" value="Astacin-like_dom"/>
</dbReference>
<feature type="chain" id="PRO_5041012867" description="Metalloendopeptidase" evidence="2">
    <location>
        <begin position="22"/>
        <end position="704"/>
    </location>
</feature>
<keyword evidence="1 2" id="KW-0482">Metalloprotease</keyword>
<feature type="binding site" evidence="1">
    <location>
        <position position="196"/>
    </location>
    <ligand>
        <name>Zn(2+)</name>
        <dbReference type="ChEBI" id="CHEBI:29105"/>
        <note>catalytic</note>
    </ligand>
</feature>
<evidence type="ECO:0000259" key="3">
    <source>
        <dbReference type="PROSITE" id="PS51864"/>
    </source>
</evidence>
<dbReference type="Proteomes" id="UP000192578">
    <property type="component" value="Unassembled WGS sequence"/>
</dbReference>
<protein>
    <recommendedName>
        <fullName evidence="2">Metalloendopeptidase</fullName>
        <ecNumber evidence="2">3.4.24.-</ecNumber>
    </recommendedName>
</protein>
<keyword evidence="1 2" id="KW-0378">Hydrolase</keyword>
<dbReference type="CDD" id="cd04280">
    <property type="entry name" value="ZnMc_astacin_like"/>
    <property type="match status" value="1"/>
</dbReference>
<dbReference type="GO" id="GO:0008270">
    <property type="term" value="F:zinc ion binding"/>
    <property type="evidence" value="ECO:0007669"/>
    <property type="project" value="UniProtKB-UniRule"/>
</dbReference>
<dbReference type="PRINTS" id="PR00480">
    <property type="entry name" value="ASTACIN"/>
</dbReference>
<dbReference type="EMBL" id="MTYJ01000209">
    <property type="protein sequence ID" value="OWA50963.1"/>
    <property type="molecule type" value="Genomic_DNA"/>
</dbReference>
<dbReference type="InterPro" id="IPR001506">
    <property type="entry name" value="Peptidase_M12A"/>
</dbReference>
<dbReference type="EC" id="3.4.24.-" evidence="2"/>
<dbReference type="Pfam" id="PF01400">
    <property type="entry name" value="Astacin"/>
    <property type="match status" value="1"/>
</dbReference>
<comment type="cofactor">
    <cofactor evidence="1 2">
        <name>Zn(2+)</name>
        <dbReference type="ChEBI" id="CHEBI:29105"/>
    </cofactor>
    <text evidence="1 2">Binds 1 zinc ion per subunit.</text>
</comment>
<dbReference type="GO" id="GO:0006508">
    <property type="term" value="P:proteolysis"/>
    <property type="evidence" value="ECO:0007669"/>
    <property type="project" value="UniProtKB-KW"/>
</dbReference>
<keyword evidence="1 2" id="KW-0479">Metal-binding</keyword>
<dbReference type="AlphaFoldDB" id="A0A9X6NE20"/>
<comment type="caution">
    <text evidence="1">Lacks conserved residue(s) required for the propagation of feature annotation.</text>
</comment>
<evidence type="ECO:0000256" key="1">
    <source>
        <dbReference type="PROSITE-ProRule" id="PRU01211"/>
    </source>
</evidence>
<evidence type="ECO:0000313" key="4">
    <source>
        <dbReference type="EMBL" id="OWA50963.1"/>
    </source>
</evidence>
<dbReference type="GO" id="GO:0004222">
    <property type="term" value="F:metalloendopeptidase activity"/>
    <property type="evidence" value="ECO:0007669"/>
    <property type="project" value="UniProtKB-UniRule"/>
</dbReference>
<keyword evidence="1 2" id="KW-0645">Protease</keyword>
<feature type="binding site" evidence="1">
    <location>
        <position position="190"/>
    </location>
    <ligand>
        <name>Zn(2+)</name>
        <dbReference type="ChEBI" id="CHEBI:29105"/>
        <note>catalytic</note>
    </ligand>
</feature>
<dbReference type="Gene3D" id="3.40.390.10">
    <property type="entry name" value="Collagenase (Catalytic Domain)"/>
    <property type="match status" value="1"/>
</dbReference>
<dbReference type="PANTHER" id="PTHR10127:SF814">
    <property type="entry name" value="MEPRIN A SUBUNIT BETA"/>
    <property type="match status" value="1"/>
</dbReference>
<proteinExistence type="predicted"/>
<organism evidence="4 5">
    <name type="scientific">Hypsibius exemplaris</name>
    <name type="common">Freshwater tardigrade</name>
    <dbReference type="NCBI Taxonomy" id="2072580"/>
    <lineage>
        <taxon>Eukaryota</taxon>
        <taxon>Metazoa</taxon>
        <taxon>Ecdysozoa</taxon>
        <taxon>Tardigrada</taxon>
        <taxon>Eutardigrada</taxon>
        <taxon>Parachela</taxon>
        <taxon>Hypsibioidea</taxon>
        <taxon>Hypsibiidae</taxon>
        <taxon>Hypsibius</taxon>
    </lineage>
</organism>
<sequence>METLLGLVVIISAVSLRGIFANALPADWRDYVLAPSVSQVANPFPEDWRDYVPSGAPKYSQPMRDGLFEGDIVMPNKVNSAEADVDVLADVARSAVKGDTMKWPNRTVFYSISSYFTNGERDVIRGAMRNIAAHSCIRFVERTYQLDYIFFSGNSTGCWSYVGRQGGRQELNLDRVGCIRQGLAVHELLHALGFHHEQSRSDRDDHVIINWDNIHHSKHNQFLLRDTDNLNTPYDYGSIMHYAMQDFSMDSQKPAFIPKVKGITVGIGQRKGLSPMDIHRLNVLYDCKSLPALPSANRFRATKLTPVLPSAFLSPHEHRCGDKCYNRSVETCFNDRWLCPKEERLCSEICYDPTRRICSRGELLSCKLGQRLCSSNICYDPTVHSCLNDNLCSLSHLLCGSVCYDPMKQICLANSTLCPMGQTLCEGKCLNPTLRTCLSKSGRNYDCPVGDLLCLHNVTCYDPSVETCFEDKLLCRIGELPCGEQCYDPLAGERCIGNETRLHKIEPLQPLQSLQSLQPLQSEPLQQLKVNSETVVLDDLGGRAIKIEAELVKLTNEGGLSATGEWCDGWFGTCDPVCYGYLDTVTPEAVLPTVGSGAQNHWRKLYQTRNVKSPTFSNANMTSTVCGDQYRGVKFRVYCEDYDTLSSNEVINRWDCNLPRDPEEETSATWHSGTCTPMFQADKMILTFRYRIQSLAREPCGSSS</sequence>
<dbReference type="InterPro" id="IPR024079">
    <property type="entry name" value="MetalloPept_cat_dom_sf"/>
</dbReference>
<accession>A0A9X6NE20</accession>
<evidence type="ECO:0000256" key="2">
    <source>
        <dbReference type="RuleBase" id="RU361183"/>
    </source>
</evidence>
<keyword evidence="5" id="KW-1185">Reference proteome</keyword>
<evidence type="ECO:0000313" key="5">
    <source>
        <dbReference type="Proteomes" id="UP000192578"/>
    </source>
</evidence>
<dbReference type="InterPro" id="IPR006026">
    <property type="entry name" value="Peptidase_Metallo"/>
</dbReference>
<dbReference type="OrthoDB" id="291007at2759"/>
<name>A0A9X6NE20_HYPEX</name>
<feature type="binding site" evidence="1">
    <location>
        <position position="186"/>
    </location>
    <ligand>
        <name>Zn(2+)</name>
        <dbReference type="ChEBI" id="CHEBI:29105"/>
        <note>catalytic</note>
    </ligand>
</feature>
<feature type="active site" evidence="1">
    <location>
        <position position="187"/>
    </location>
</feature>
<comment type="caution">
    <text evidence="4">The sequence shown here is derived from an EMBL/GenBank/DDBJ whole genome shotgun (WGS) entry which is preliminary data.</text>
</comment>
<dbReference type="PROSITE" id="PS51864">
    <property type="entry name" value="ASTACIN"/>
    <property type="match status" value="1"/>
</dbReference>
<feature type="signal peptide" evidence="2">
    <location>
        <begin position="1"/>
        <end position="21"/>
    </location>
</feature>
<dbReference type="SUPFAM" id="SSF55486">
    <property type="entry name" value="Metalloproteases ('zincins'), catalytic domain"/>
    <property type="match status" value="1"/>
</dbReference>
<gene>
    <name evidence="4" type="ORF">BV898_15464</name>
</gene>
<keyword evidence="2" id="KW-0732">Signal</keyword>
<dbReference type="PANTHER" id="PTHR10127">
    <property type="entry name" value="DISCOIDIN, CUB, EGF, LAMININ , AND ZINC METALLOPROTEASE DOMAIN CONTAINING"/>
    <property type="match status" value="1"/>
</dbReference>
<dbReference type="SMART" id="SM00235">
    <property type="entry name" value="ZnMc"/>
    <property type="match status" value="1"/>
</dbReference>